<dbReference type="InterPro" id="IPR058248">
    <property type="entry name" value="Lxx211020-like"/>
</dbReference>
<gene>
    <name evidence="2" type="ORF">J2S73_002131</name>
</gene>
<feature type="chain" id="PRO_5042109529" evidence="1">
    <location>
        <begin position="21"/>
        <end position="167"/>
    </location>
</feature>
<dbReference type="Proteomes" id="UP001229244">
    <property type="component" value="Unassembled WGS sequence"/>
</dbReference>
<dbReference type="Pfam" id="PF04314">
    <property type="entry name" value="PCuAC"/>
    <property type="match status" value="1"/>
</dbReference>
<protein>
    <submittedName>
        <fullName evidence="2">Copper(I)-binding protein</fullName>
    </submittedName>
</protein>
<dbReference type="EMBL" id="JAUSUL010000002">
    <property type="protein sequence ID" value="MDQ0315674.1"/>
    <property type="molecule type" value="Genomic_DNA"/>
</dbReference>
<organism evidence="2 3">
    <name type="scientific">Amorphus orientalis</name>
    <dbReference type="NCBI Taxonomy" id="649198"/>
    <lineage>
        <taxon>Bacteria</taxon>
        <taxon>Pseudomonadati</taxon>
        <taxon>Pseudomonadota</taxon>
        <taxon>Alphaproteobacteria</taxon>
        <taxon>Hyphomicrobiales</taxon>
        <taxon>Amorphaceae</taxon>
        <taxon>Amorphus</taxon>
    </lineage>
</organism>
<accession>A0AAE4AU85</accession>
<proteinExistence type="predicted"/>
<dbReference type="PANTHER" id="PTHR36302:SF1">
    <property type="entry name" value="COPPER CHAPERONE PCU(A)C"/>
    <property type="match status" value="1"/>
</dbReference>
<sequence>MKKIVLGALAAGLFATAAVAHHAGERVSSGEIAVSHSYTFENAEMAHSMRVYTTIENIGAEPDKLIKASVPFADHVHFQGQVLSAEGALETRELKAITINGGQTLTLQPGAVWIELESVHETFEHGEHFDIELTFEKAGLVTVEVEVEEIEGEEHDAHDHDHEKPDA</sequence>
<comment type="caution">
    <text evidence="2">The sequence shown here is derived from an EMBL/GenBank/DDBJ whole genome shotgun (WGS) entry which is preliminary data.</text>
</comment>
<feature type="signal peptide" evidence="1">
    <location>
        <begin position="1"/>
        <end position="20"/>
    </location>
</feature>
<name>A0AAE4AU85_9HYPH</name>
<dbReference type="RefSeq" id="WP_306885497.1">
    <property type="nucleotide sequence ID" value="NZ_JAUSUL010000002.1"/>
</dbReference>
<evidence type="ECO:0000256" key="1">
    <source>
        <dbReference type="SAM" id="SignalP"/>
    </source>
</evidence>
<dbReference type="InterPro" id="IPR007410">
    <property type="entry name" value="LpqE-like"/>
</dbReference>
<dbReference type="AlphaFoldDB" id="A0AAE4AU85"/>
<keyword evidence="3" id="KW-1185">Reference proteome</keyword>
<dbReference type="InterPro" id="IPR036182">
    <property type="entry name" value="PCuAC_sf"/>
</dbReference>
<reference evidence="2" key="1">
    <citation type="submission" date="2023-07" db="EMBL/GenBank/DDBJ databases">
        <title>Genomic Encyclopedia of Type Strains, Phase IV (KMG-IV): sequencing the most valuable type-strain genomes for metagenomic binning, comparative biology and taxonomic classification.</title>
        <authorList>
            <person name="Goeker M."/>
        </authorList>
    </citation>
    <scope>NUCLEOTIDE SEQUENCE</scope>
    <source>
        <strain evidence="2">DSM 21202</strain>
    </source>
</reference>
<keyword evidence="1" id="KW-0732">Signal</keyword>
<dbReference type="PANTHER" id="PTHR36302">
    <property type="entry name" value="BLR7088 PROTEIN"/>
    <property type="match status" value="1"/>
</dbReference>
<dbReference type="Gene3D" id="2.60.40.1890">
    <property type="entry name" value="PCu(A)C copper chaperone"/>
    <property type="match status" value="1"/>
</dbReference>
<evidence type="ECO:0000313" key="3">
    <source>
        <dbReference type="Proteomes" id="UP001229244"/>
    </source>
</evidence>
<evidence type="ECO:0000313" key="2">
    <source>
        <dbReference type="EMBL" id="MDQ0315674.1"/>
    </source>
</evidence>
<dbReference type="SUPFAM" id="SSF110087">
    <property type="entry name" value="DR1885-like metal-binding protein"/>
    <property type="match status" value="1"/>
</dbReference>